<dbReference type="PANTHER" id="PTHR47633">
    <property type="entry name" value="IMMUNOGLOBULIN"/>
    <property type="match status" value="1"/>
</dbReference>
<evidence type="ECO:0000313" key="6">
    <source>
        <dbReference type="RefSeq" id="XP_010770520.1"/>
    </source>
</evidence>
<sequence>MTCEEALAHPWMAFDSGAVATNKSLSKEKMKRFLARQKWKKAGKALLALKRMALLSKGDSSVSPTSPGEDSPLSPEAEHALQSLERKMQVPPQFTQSLEDLTVVQGSCARLSCHLTGYPDPEVVWLCGKEHVEESPSKQIEYDEDGRCTLVLDKVGPEESGVYTCKATNDQGEAFCSAKLIVKKERQNV</sequence>
<dbReference type="PANTHER" id="PTHR47633:SF9">
    <property type="entry name" value="NON-SPECIFIC SERINE_THREONINE PROTEIN KINASE"/>
    <property type="match status" value="1"/>
</dbReference>
<dbReference type="OrthoDB" id="6070751at2759"/>
<gene>
    <name evidence="6" type="primary">LOC104946386</name>
</gene>
<feature type="region of interest" description="Disordered" evidence="3">
    <location>
        <begin position="58"/>
        <end position="78"/>
    </location>
</feature>
<dbReference type="Proteomes" id="UP000504611">
    <property type="component" value="Unplaced"/>
</dbReference>
<dbReference type="PROSITE" id="PS50835">
    <property type="entry name" value="IG_LIKE"/>
    <property type="match status" value="1"/>
</dbReference>
<dbReference type="Gene3D" id="2.60.40.10">
    <property type="entry name" value="Immunoglobulins"/>
    <property type="match status" value="1"/>
</dbReference>
<dbReference type="InterPro" id="IPR003598">
    <property type="entry name" value="Ig_sub2"/>
</dbReference>
<protein>
    <submittedName>
        <fullName evidence="6">Myosin light chain kinase, smooth muscle-like</fullName>
    </submittedName>
</protein>
<evidence type="ECO:0000259" key="4">
    <source>
        <dbReference type="PROSITE" id="PS50835"/>
    </source>
</evidence>
<keyword evidence="2" id="KW-0393">Immunoglobulin domain</keyword>
<organism evidence="5 6">
    <name type="scientific">Notothenia coriiceps</name>
    <name type="common">black rockcod</name>
    <dbReference type="NCBI Taxonomy" id="8208"/>
    <lineage>
        <taxon>Eukaryota</taxon>
        <taxon>Metazoa</taxon>
        <taxon>Chordata</taxon>
        <taxon>Craniata</taxon>
        <taxon>Vertebrata</taxon>
        <taxon>Euteleostomi</taxon>
        <taxon>Actinopterygii</taxon>
        <taxon>Neopterygii</taxon>
        <taxon>Teleostei</taxon>
        <taxon>Neoteleostei</taxon>
        <taxon>Acanthomorphata</taxon>
        <taxon>Eupercaria</taxon>
        <taxon>Perciformes</taxon>
        <taxon>Notothenioidei</taxon>
        <taxon>Nototheniidae</taxon>
        <taxon>Notothenia</taxon>
    </lineage>
</organism>
<dbReference type="AlphaFoldDB" id="A0A6I9N8U0"/>
<evidence type="ECO:0000256" key="2">
    <source>
        <dbReference type="ARBA" id="ARBA00023319"/>
    </source>
</evidence>
<dbReference type="InterPro" id="IPR036179">
    <property type="entry name" value="Ig-like_dom_sf"/>
</dbReference>
<dbReference type="SUPFAM" id="SSF48726">
    <property type="entry name" value="Immunoglobulin"/>
    <property type="match status" value="1"/>
</dbReference>
<dbReference type="InterPro" id="IPR003599">
    <property type="entry name" value="Ig_sub"/>
</dbReference>
<reference evidence="6" key="1">
    <citation type="submission" date="2025-08" db="UniProtKB">
        <authorList>
            <consortium name="RefSeq"/>
        </authorList>
    </citation>
    <scope>IDENTIFICATION</scope>
    <source>
        <tissue evidence="6">Muscle</tissue>
    </source>
</reference>
<comment type="similarity">
    <text evidence="1">Belongs to the protein kinase superfamily. CAMK Ser/Thr protein kinase family.</text>
</comment>
<keyword evidence="5" id="KW-1185">Reference proteome</keyword>
<dbReference type="SMART" id="SM00409">
    <property type="entry name" value="IG"/>
    <property type="match status" value="1"/>
</dbReference>
<dbReference type="RefSeq" id="XP_010770520.1">
    <property type="nucleotide sequence ID" value="XM_010772218.1"/>
</dbReference>
<dbReference type="Pfam" id="PF07679">
    <property type="entry name" value="I-set"/>
    <property type="match status" value="1"/>
</dbReference>
<dbReference type="KEGG" id="ncc:104946386"/>
<evidence type="ECO:0000313" key="5">
    <source>
        <dbReference type="Proteomes" id="UP000504611"/>
    </source>
</evidence>
<feature type="compositionally biased region" description="Polar residues" evidence="3">
    <location>
        <begin position="58"/>
        <end position="68"/>
    </location>
</feature>
<dbReference type="InterPro" id="IPR013783">
    <property type="entry name" value="Ig-like_fold"/>
</dbReference>
<feature type="domain" description="Ig-like" evidence="4">
    <location>
        <begin position="92"/>
        <end position="181"/>
    </location>
</feature>
<dbReference type="SMART" id="SM00408">
    <property type="entry name" value="IGc2"/>
    <property type="match status" value="1"/>
</dbReference>
<dbReference type="InterPro" id="IPR013098">
    <property type="entry name" value="Ig_I-set"/>
</dbReference>
<dbReference type="GO" id="GO:0004672">
    <property type="term" value="F:protein kinase activity"/>
    <property type="evidence" value="ECO:0007669"/>
    <property type="project" value="TreeGrafter"/>
</dbReference>
<dbReference type="FunFam" id="2.60.40.10:FF:000080">
    <property type="entry name" value="Myosin light chain kinase, smooth muscle"/>
    <property type="match status" value="1"/>
</dbReference>
<proteinExistence type="inferred from homology"/>
<dbReference type="InterPro" id="IPR007110">
    <property type="entry name" value="Ig-like_dom"/>
</dbReference>
<dbReference type="GeneID" id="104946386"/>
<name>A0A6I9N8U0_9TELE</name>
<evidence type="ECO:0000256" key="1">
    <source>
        <dbReference type="ARBA" id="ARBA00006692"/>
    </source>
</evidence>
<accession>A0A6I9N8U0</accession>
<evidence type="ECO:0000256" key="3">
    <source>
        <dbReference type="SAM" id="MobiDB-lite"/>
    </source>
</evidence>